<keyword evidence="1" id="KW-0521">NADP</keyword>
<gene>
    <name evidence="3" type="ORF">AbraCBS73388_004754</name>
</gene>
<dbReference type="Gene3D" id="3.20.20.70">
    <property type="entry name" value="Aldolase class I"/>
    <property type="match status" value="1"/>
</dbReference>
<dbReference type="FunFam" id="3.20.20.70:FF:000138">
    <property type="entry name" value="NADPH dehydrogenase 1"/>
    <property type="match status" value="1"/>
</dbReference>
<dbReference type="GO" id="GO:0010181">
    <property type="term" value="F:FMN binding"/>
    <property type="evidence" value="ECO:0007669"/>
    <property type="project" value="InterPro"/>
</dbReference>
<dbReference type="InterPro" id="IPR013785">
    <property type="entry name" value="Aldolase_TIM"/>
</dbReference>
<name>A0A9W5YP70_9EURO</name>
<evidence type="ECO:0000313" key="4">
    <source>
        <dbReference type="Proteomes" id="UP001143548"/>
    </source>
</evidence>
<evidence type="ECO:0000256" key="1">
    <source>
        <dbReference type="ARBA" id="ARBA00022857"/>
    </source>
</evidence>
<dbReference type="SUPFAM" id="SSF51395">
    <property type="entry name" value="FMN-linked oxidoreductases"/>
    <property type="match status" value="1"/>
</dbReference>
<protein>
    <recommendedName>
        <fullName evidence="2">NADH:flavin oxidoreductase/NADH oxidase N-terminal domain-containing protein</fullName>
    </recommendedName>
</protein>
<dbReference type="EMBL" id="BROQ01000022">
    <property type="protein sequence ID" value="GKZ19766.1"/>
    <property type="molecule type" value="Genomic_DNA"/>
</dbReference>
<dbReference type="GO" id="GO:0003959">
    <property type="term" value="F:NADPH dehydrogenase activity"/>
    <property type="evidence" value="ECO:0007669"/>
    <property type="project" value="TreeGrafter"/>
</dbReference>
<feature type="domain" description="NADH:flavin oxidoreductase/NADH oxidase N-terminal" evidence="2">
    <location>
        <begin position="5"/>
        <end position="336"/>
    </location>
</feature>
<sequence>MSSRLFQPLQIGKAKLEHRVILAPLTRLRADSQHVPLPMATSYYEQRASVPGTMLIAEATQISPSAGGVPHGPGIWSEEQVQSWKDITEAVHKKGSYIFCQLIAVGRAADPAQLHAEGGHVLHAPSPIPIEPGMPIPKELDEHEIQSIINDFATAAQNAIRAGFDGVEIHGANGYLVDQFLQDVSNTRNDKWGGSIPNRARFGLEVARAVVDAIGGDRVGFRLSPWNTWQGMKMDDPVPQFTYFVKRLQELGLAYLHVIESRVINNVDCEQAGSIKFLLDIWGKSAPVIVAGGYNPKNVESALEGEYKGYQVAVAFGRHFLANPDLPFRIRYDIRLNPYQRESFYTAMQEDGYADYPFSEEFMRSRPLESGM</sequence>
<dbReference type="InterPro" id="IPR001155">
    <property type="entry name" value="OxRdtase_FMN_N"/>
</dbReference>
<comment type="caution">
    <text evidence="3">The sequence shown here is derived from an EMBL/GenBank/DDBJ whole genome shotgun (WGS) entry which is preliminary data.</text>
</comment>
<dbReference type="CDD" id="cd02933">
    <property type="entry name" value="OYE_like_FMN"/>
    <property type="match status" value="1"/>
</dbReference>
<evidence type="ECO:0000313" key="3">
    <source>
        <dbReference type="EMBL" id="GKZ19766.1"/>
    </source>
</evidence>
<dbReference type="PANTHER" id="PTHR22893">
    <property type="entry name" value="NADH OXIDOREDUCTASE-RELATED"/>
    <property type="match status" value="1"/>
</dbReference>
<dbReference type="PANTHER" id="PTHR22893:SF91">
    <property type="entry name" value="NADPH DEHYDROGENASE 2-RELATED"/>
    <property type="match status" value="1"/>
</dbReference>
<evidence type="ECO:0000259" key="2">
    <source>
        <dbReference type="Pfam" id="PF00724"/>
    </source>
</evidence>
<dbReference type="InterPro" id="IPR045247">
    <property type="entry name" value="Oye-like"/>
</dbReference>
<dbReference type="Pfam" id="PF00724">
    <property type="entry name" value="Oxidored_FMN"/>
    <property type="match status" value="1"/>
</dbReference>
<dbReference type="AlphaFoldDB" id="A0A9W5YP70"/>
<dbReference type="Proteomes" id="UP001143548">
    <property type="component" value="Unassembled WGS sequence"/>
</dbReference>
<reference evidence="3" key="1">
    <citation type="submission" date="2022-07" db="EMBL/GenBank/DDBJ databases">
        <title>Taxonomy of Aspergillus series Nigri: significant species reduction supported by multi-species coalescent approaches.</title>
        <authorList>
            <person name="Bian C."/>
            <person name="Kusuya Y."/>
            <person name="Sklenar F."/>
            <person name="D'hooge E."/>
            <person name="Yaguchi T."/>
            <person name="Takahashi H."/>
            <person name="Hubka V."/>
        </authorList>
    </citation>
    <scope>NUCLEOTIDE SEQUENCE</scope>
    <source>
        <strain evidence="3">CBS 733.88</strain>
    </source>
</reference>
<proteinExistence type="predicted"/>
<organism evidence="3 4">
    <name type="scientific">Aspergillus brasiliensis</name>
    <dbReference type="NCBI Taxonomy" id="319629"/>
    <lineage>
        <taxon>Eukaryota</taxon>
        <taxon>Fungi</taxon>
        <taxon>Dikarya</taxon>
        <taxon>Ascomycota</taxon>
        <taxon>Pezizomycotina</taxon>
        <taxon>Eurotiomycetes</taxon>
        <taxon>Eurotiomycetidae</taxon>
        <taxon>Eurotiales</taxon>
        <taxon>Aspergillaceae</taxon>
        <taxon>Aspergillus</taxon>
        <taxon>Aspergillus subgen. Circumdati</taxon>
    </lineage>
</organism>
<accession>A0A9W5YP70</accession>